<accession>A0A2M8PC71</accession>
<protein>
    <submittedName>
        <fullName evidence="2">Uncharacterized protein</fullName>
    </submittedName>
</protein>
<keyword evidence="1" id="KW-0812">Transmembrane</keyword>
<evidence type="ECO:0000256" key="1">
    <source>
        <dbReference type="SAM" id="Phobius"/>
    </source>
</evidence>
<gene>
    <name evidence="2" type="ORF">CUN49_12110</name>
</gene>
<name>A0A2M8PC71_9CHLR</name>
<feature type="transmembrane region" description="Helical" evidence="1">
    <location>
        <begin position="38"/>
        <end position="59"/>
    </location>
</feature>
<feature type="transmembrane region" description="Helical" evidence="1">
    <location>
        <begin position="71"/>
        <end position="90"/>
    </location>
</feature>
<keyword evidence="1" id="KW-1133">Transmembrane helix</keyword>
<dbReference type="Proteomes" id="UP000229681">
    <property type="component" value="Unassembled WGS sequence"/>
</dbReference>
<feature type="transmembrane region" description="Helical" evidence="1">
    <location>
        <begin position="135"/>
        <end position="157"/>
    </location>
</feature>
<evidence type="ECO:0000313" key="2">
    <source>
        <dbReference type="EMBL" id="PJF35136.1"/>
    </source>
</evidence>
<sequence length="161" mass="17918">MFCAVLGACYNKIITTEILAMTSEYMQRTFLGFAHSGWRWIVIVTAVIAFAWALARLLGRPDNPRLTRLSMLAFTIGMDMQVLFGILHFIERLSQNAVYDGLWIHLALGLVALGILHPLTVRARRQAPKAQARTQLLAVTASFALVFFGVAALIGGLPRWF</sequence>
<keyword evidence="1" id="KW-0472">Membrane</keyword>
<evidence type="ECO:0000313" key="3">
    <source>
        <dbReference type="Proteomes" id="UP000229681"/>
    </source>
</evidence>
<dbReference type="EMBL" id="PGTM01000201">
    <property type="protein sequence ID" value="PJF35136.1"/>
    <property type="molecule type" value="Genomic_DNA"/>
</dbReference>
<comment type="caution">
    <text evidence="2">The sequence shown here is derived from an EMBL/GenBank/DDBJ whole genome shotgun (WGS) entry which is preliminary data.</text>
</comment>
<reference evidence="2 3" key="1">
    <citation type="submission" date="2017-11" db="EMBL/GenBank/DDBJ databases">
        <title>Evolution of Phototrophy in the Chloroflexi Phylum Driven by Horizontal Gene Transfer.</title>
        <authorList>
            <person name="Ward L.M."/>
            <person name="Hemp J."/>
            <person name="Shih P.M."/>
            <person name="Mcglynn S.E."/>
            <person name="Fischer W."/>
        </authorList>
    </citation>
    <scope>NUCLEOTIDE SEQUENCE [LARGE SCALE GENOMIC DNA]</scope>
    <source>
        <strain evidence="2">JP3_13</strain>
    </source>
</reference>
<feature type="transmembrane region" description="Helical" evidence="1">
    <location>
        <begin position="102"/>
        <end position="123"/>
    </location>
</feature>
<proteinExistence type="predicted"/>
<organism evidence="2 3">
    <name type="scientific">Candidatus Thermofonsia Clade 1 bacterium</name>
    <dbReference type="NCBI Taxonomy" id="2364210"/>
    <lineage>
        <taxon>Bacteria</taxon>
        <taxon>Bacillati</taxon>
        <taxon>Chloroflexota</taxon>
        <taxon>Candidatus Thermofontia</taxon>
        <taxon>Candidatus Thermofonsia Clade 1</taxon>
    </lineage>
</organism>
<dbReference type="AlphaFoldDB" id="A0A2M8PC71"/>